<dbReference type="Proteomes" id="UP000622707">
    <property type="component" value="Unassembled WGS sequence"/>
</dbReference>
<name>A0ABS1JPP8_9BURK</name>
<keyword evidence="1" id="KW-1133">Transmembrane helix</keyword>
<sequence>MFRVHAAPIVQGLDFIADAPGRCGALHAARVLRSGPRRRRAAGAQAQVLDPERNPRPARRMARLMLWLRQTTTEKTMTALRTTLAFNGPMSAERATPALATRVPGLLKNMVLFLASPFIGLAYAVLLPFVGLGMLLWCAIEGARKPAPTAAAAAEERPAAAAVQVEALPAVQVAAAEETQAAGSVAMLLLELLAAPFAGLAFVIALPFVALGALAWTAGKAAFAPAA</sequence>
<dbReference type="RefSeq" id="WP_201690272.1">
    <property type="nucleotide sequence ID" value="NZ_JAEQND010000007.1"/>
</dbReference>
<evidence type="ECO:0000256" key="1">
    <source>
        <dbReference type="SAM" id="Phobius"/>
    </source>
</evidence>
<proteinExistence type="predicted"/>
<comment type="caution">
    <text evidence="2">The sequence shown here is derived from an EMBL/GenBank/DDBJ whole genome shotgun (WGS) entry which is preliminary data.</text>
</comment>
<protein>
    <submittedName>
        <fullName evidence="2">Uncharacterized protein</fullName>
    </submittedName>
</protein>
<dbReference type="EMBL" id="JAEQND010000007">
    <property type="protein sequence ID" value="MBL0426227.1"/>
    <property type="molecule type" value="Genomic_DNA"/>
</dbReference>
<evidence type="ECO:0000313" key="2">
    <source>
        <dbReference type="EMBL" id="MBL0426227.1"/>
    </source>
</evidence>
<keyword evidence="1" id="KW-0472">Membrane</keyword>
<feature type="transmembrane region" description="Helical" evidence="1">
    <location>
        <begin position="193"/>
        <end position="216"/>
    </location>
</feature>
<keyword evidence="3" id="KW-1185">Reference proteome</keyword>
<organism evidence="2 3">
    <name type="scientific">Ramlibacter alkalitolerans</name>
    <dbReference type="NCBI Taxonomy" id="2039631"/>
    <lineage>
        <taxon>Bacteria</taxon>
        <taxon>Pseudomonadati</taxon>
        <taxon>Pseudomonadota</taxon>
        <taxon>Betaproteobacteria</taxon>
        <taxon>Burkholderiales</taxon>
        <taxon>Comamonadaceae</taxon>
        <taxon>Ramlibacter</taxon>
    </lineage>
</organism>
<evidence type="ECO:0000313" key="3">
    <source>
        <dbReference type="Proteomes" id="UP000622707"/>
    </source>
</evidence>
<accession>A0ABS1JPP8</accession>
<reference evidence="2 3" key="1">
    <citation type="journal article" date="2017" name="Int. J. Syst. Evol. Microbiol.">
        <title>Ramlibacter alkalitolerans sp. nov., alkali-tolerant bacterium isolated from soil of ginseng.</title>
        <authorList>
            <person name="Lee D.H."/>
            <person name="Cha C.J."/>
        </authorList>
    </citation>
    <scope>NUCLEOTIDE SEQUENCE [LARGE SCALE GENOMIC DNA]</scope>
    <source>
        <strain evidence="2 3">KACC 19305</strain>
    </source>
</reference>
<keyword evidence="1" id="KW-0812">Transmembrane</keyword>
<feature type="transmembrane region" description="Helical" evidence="1">
    <location>
        <begin position="111"/>
        <end position="137"/>
    </location>
</feature>
<gene>
    <name evidence="2" type="ORF">JI746_14020</name>
</gene>